<evidence type="ECO:0000313" key="1">
    <source>
        <dbReference type="EMBL" id="BAC50505.1"/>
    </source>
</evidence>
<dbReference type="Proteomes" id="UP000002526">
    <property type="component" value="Chromosome"/>
</dbReference>
<dbReference type="HOGENOM" id="CLU_1352459_0_0_5"/>
<keyword evidence="2" id="KW-1185">Reference proteome</keyword>
<evidence type="ECO:0000313" key="2">
    <source>
        <dbReference type="Proteomes" id="UP000002526"/>
    </source>
</evidence>
<dbReference type="GeneID" id="46495907"/>
<dbReference type="AlphaFoldDB" id="Q89JP3"/>
<protein>
    <submittedName>
        <fullName evidence="1">Bll5240 protein</fullName>
    </submittedName>
</protein>
<dbReference type="EnsemblBacteria" id="BAC50505">
    <property type="protein sequence ID" value="BAC50505"/>
    <property type="gene ID" value="BAC50505"/>
</dbReference>
<dbReference type="InParanoid" id="Q89JP3"/>
<proteinExistence type="predicted"/>
<dbReference type="RefSeq" id="WP_011087996.1">
    <property type="nucleotide sequence ID" value="NC_004463.1"/>
</dbReference>
<sequence>MRVALARTIFVLYGTKLGVSRKMATIAQAAAHICCSRSQFDSYLAEGVITRQPSGKYDLDQVRREVLAHLRSVAAGRGGAAGSRLTEERTRLVAAKRRREERQDAFEAGQLVQLESVCRCLEQSLVGMRNRLLNLPGETAYLLAMRRQEECFKVVDDAVRAALEEIADPAWTAARMTAAGLVSQIDETHKGDHDDKEDPDVA</sequence>
<dbReference type="EMBL" id="BA000040">
    <property type="protein sequence ID" value="BAC50505.1"/>
    <property type="molecule type" value="Genomic_DNA"/>
</dbReference>
<dbReference type="OrthoDB" id="8237456at2"/>
<reference evidence="2" key="1">
    <citation type="journal article" date="2002" name="DNA Res.">
        <title>Complete genomic sequence of nitrogen-fixing symbiotic bacterium Bradyrhizobium japonicum USDA110.</title>
        <authorList>
            <person name="Kaneko T."/>
            <person name="Nakamura Y."/>
            <person name="Sato S."/>
            <person name="Minamisawa K."/>
            <person name="Uchiumi T."/>
            <person name="Sasamoto S."/>
            <person name="Watanabe A."/>
            <person name="Idesawa K."/>
            <person name="Iriguchi M."/>
            <person name="Kawashima K."/>
            <person name="Kohara M."/>
            <person name="Matsumoto M."/>
            <person name="Shimpo S."/>
            <person name="Tsuruoka H."/>
            <person name="Wada T."/>
            <person name="Yamada M."/>
            <person name="Tabata S."/>
        </authorList>
    </citation>
    <scope>NUCLEOTIDE SEQUENCE [LARGE SCALE GENOMIC DNA]</scope>
    <source>
        <strain evidence="2">JCM 10833 / BCRC 13528 / IAM 13628 / NBRC 14792 / USDA 110</strain>
    </source>
</reference>
<gene>
    <name evidence="1" type="ordered locus">bll5240</name>
</gene>
<dbReference type="KEGG" id="bja:bll5240"/>
<name>Q89JP3_BRADU</name>
<organism evidence="1 2">
    <name type="scientific">Bradyrhizobium diazoefficiens (strain JCM 10833 / BCRC 13528 / IAM 13628 / NBRC 14792 / USDA 110)</name>
    <dbReference type="NCBI Taxonomy" id="224911"/>
    <lineage>
        <taxon>Bacteria</taxon>
        <taxon>Pseudomonadati</taxon>
        <taxon>Pseudomonadota</taxon>
        <taxon>Alphaproteobacteria</taxon>
        <taxon>Hyphomicrobiales</taxon>
        <taxon>Nitrobacteraceae</taxon>
        <taxon>Bradyrhizobium</taxon>
    </lineage>
</organism>
<dbReference type="eggNOG" id="COG4220">
    <property type="taxonomic scope" value="Bacteria"/>
</dbReference>
<accession>Q89JP3</accession>